<dbReference type="EMBL" id="KY684086">
    <property type="protein sequence ID" value="ARF09700.1"/>
    <property type="molecule type" value="Genomic_DNA"/>
</dbReference>
<reference evidence="1" key="1">
    <citation type="journal article" date="2017" name="Science">
        <title>Giant viruses with an expanded complement of translation system components.</title>
        <authorList>
            <person name="Schulz F."/>
            <person name="Yutin N."/>
            <person name="Ivanova N.N."/>
            <person name="Ortega D.R."/>
            <person name="Lee T.K."/>
            <person name="Vierheilig J."/>
            <person name="Daims H."/>
            <person name="Horn M."/>
            <person name="Wagner M."/>
            <person name="Jensen G.J."/>
            <person name="Kyrpides N.C."/>
            <person name="Koonin E.V."/>
            <person name="Woyke T."/>
        </authorList>
    </citation>
    <scope>NUCLEOTIDE SEQUENCE</scope>
    <source>
        <strain evidence="1">ILV1</strain>
    </source>
</reference>
<accession>A0A1V0SDA0</accession>
<evidence type="ECO:0000313" key="1">
    <source>
        <dbReference type="EMBL" id="ARF09700.1"/>
    </source>
</evidence>
<proteinExistence type="predicted"/>
<protein>
    <submittedName>
        <fullName evidence="1">Uncharacterized protein</fullName>
    </submittedName>
</protein>
<sequence>MTKERLSFIEKATLHDILIKKWNRTLKILFEIGYYDSAPKWYWSALKETLEHADEISNYIPENEIVELDNIAYHEQCKNIEMDRMENLDEIPIIEVCWKLLDKLYDKIQNKNLYYVRKGLLYVFNRIYNEYELKYE</sequence>
<organism evidence="1">
    <name type="scientific">Indivirus ILV1</name>
    <dbReference type="NCBI Taxonomy" id="1977633"/>
    <lineage>
        <taxon>Viruses</taxon>
        <taxon>Varidnaviria</taxon>
        <taxon>Bamfordvirae</taxon>
        <taxon>Nucleocytoviricota</taxon>
        <taxon>Megaviricetes</taxon>
        <taxon>Imitervirales</taxon>
        <taxon>Mimiviridae</taxon>
        <taxon>Klosneuvirinae</taxon>
        <taxon>Indivirus</taxon>
    </lineage>
</organism>
<gene>
    <name evidence="1" type="ORF">Indivirus_2_79</name>
</gene>
<name>A0A1V0SDA0_9VIRU</name>